<proteinExistence type="predicted"/>
<protein>
    <submittedName>
        <fullName evidence="1">Uncharacterized protein</fullName>
    </submittedName>
</protein>
<dbReference type="Proteomes" id="UP000091857">
    <property type="component" value="Chromosome 11"/>
</dbReference>
<sequence length="1034" mass="113811">MKIYKLLLVYLQLDIFLSFNLQFMHVHSSSNETDQLALLKFKEGISNDPHQVFNSWNHSIHFCRWHGIACSRRHQRVTSIVLRGHDLVGSISPFIGNLSFLKILSLQNNIFKGQIPQEVGNLFRLQILDLQNNTMDGEIPLNLTRCSQLSVISLGWNYLTGKIPAELGSLEMLELLLLCENNLNGKFPSSLGNLSSLAIISAGWMGLEGNIPNEFGRLKSLELFIAMGNKLSGTFPLSLFNISSVEEISIAENKFMGSLPENIGITLPNLRRIGVGDNLFSGSIPNSFCNASQLEILDLSINNFKGQVPNCLGNLQNLIRLTVSYNHLGYNSTSDLDFLTSLKNCSNMRELGFDVNNFGGVLSNSVSNLSVQLTKLYFSHNQISGIIPKALENLINLILLAMEDNLFIGVIPSFVGKLEKLQHLFLYENKLSGQIPSSIGNLTQLSKLSISSNNLEGSIPKSIKNCKNLQFLDASGNNLNGSITKEVLHLSSLSQYLDLSHNSLTGELPADVGNLTSINALDVSKNMLSGEIPRAIGSCSSLEYLYMQGNSFHGSIPSSLAALKGLQQLDLSQNNLTGEIPKDLQSLQYLLYLNISFNDLVGEIPTEGVFSNASAISLMSNNKLCGGVAELHQPKCPSNALKKGKSISIRIAIVVPPVFFCVLLMLAFMLAYRKRVSKKGSSVASKEMDCLVKVSYKDLYAATSGFSIDNLIGSGSFGFVYKGFLNQLGVHVAIKVLKLGIKGASKSFMAECKVLSTLRHRNLVKLFTCCSSIDYKQNEFKALVYEFMGNGNLETWLHHDIHNNNQSRNLNFLQRLNIAIDVASALHYLHDLCEIPVIHGDLKPGNVLLDDDMVAHLSDFGLAKFFLNTDDASQSQTSSIGIRGTIGYAPPEYGMGSIASKEGDVYSYGILVLEMFTGKRPTDEKFEGLLNLHSFVKDALPTRLSEITCPALLSSGMFVAEVEEQIVVHIEEGPRDNGELSRERISKEKECLLSVFNVGVACSAESPGDRMSMRDVVKELHLIRSIFLGVRIYD</sequence>
<reference evidence="2" key="1">
    <citation type="journal article" date="2016" name="Nat. Biotechnol.">
        <title>Sequencing wild and cultivated cassava and related species reveals extensive interspecific hybridization and genetic diversity.</title>
        <authorList>
            <person name="Bredeson J.V."/>
            <person name="Lyons J.B."/>
            <person name="Prochnik S.E."/>
            <person name="Wu G.A."/>
            <person name="Ha C.M."/>
            <person name="Edsinger-Gonzales E."/>
            <person name="Grimwood J."/>
            <person name="Schmutz J."/>
            <person name="Rabbi I.Y."/>
            <person name="Egesi C."/>
            <person name="Nauluvula P."/>
            <person name="Lebot V."/>
            <person name="Ndunguru J."/>
            <person name="Mkamilo G."/>
            <person name="Bart R.S."/>
            <person name="Setter T.L."/>
            <person name="Gleadow R.M."/>
            <person name="Kulakow P."/>
            <person name="Ferguson M.E."/>
            <person name="Rounsley S."/>
            <person name="Rokhsar D.S."/>
        </authorList>
    </citation>
    <scope>NUCLEOTIDE SEQUENCE [LARGE SCALE GENOMIC DNA]</scope>
    <source>
        <strain evidence="2">cv. AM560-2</strain>
    </source>
</reference>
<dbReference type="EMBL" id="CM004397">
    <property type="protein sequence ID" value="KAG8644351.1"/>
    <property type="molecule type" value="Genomic_DNA"/>
</dbReference>
<evidence type="ECO:0000313" key="2">
    <source>
        <dbReference type="Proteomes" id="UP000091857"/>
    </source>
</evidence>
<keyword evidence="2" id="KW-1185">Reference proteome</keyword>
<gene>
    <name evidence="1" type="ORF">MANES_11G121233v8</name>
</gene>
<comment type="caution">
    <text evidence="1">The sequence shown here is derived from an EMBL/GenBank/DDBJ whole genome shotgun (WGS) entry which is preliminary data.</text>
</comment>
<organism evidence="1 2">
    <name type="scientific">Manihot esculenta</name>
    <name type="common">Cassava</name>
    <name type="synonym">Jatropha manihot</name>
    <dbReference type="NCBI Taxonomy" id="3983"/>
    <lineage>
        <taxon>Eukaryota</taxon>
        <taxon>Viridiplantae</taxon>
        <taxon>Streptophyta</taxon>
        <taxon>Embryophyta</taxon>
        <taxon>Tracheophyta</taxon>
        <taxon>Spermatophyta</taxon>
        <taxon>Magnoliopsida</taxon>
        <taxon>eudicotyledons</taxon>
        <taxon>Gunneridae</taxon>
        <taxon>Pentapetalae</taxon>
        <taxon>rosids</taxon>
        <taxon>fabids</taxon>
        <taxon>Malpighiales</taxon>
        <taxon>Euphorbiaceae</taxon>
        <taxon>Crotonoideae</taxon>
        <taxon>Manihoteae</taxon>
        <taxon>Manihot</taxon>
    </lineage>
</organism>
<accession>A0ACB7H095</accession>
<name>A0ACB7H095_MANES</name>
<evidence type="ECO:0000313" key="1">
    <source>
        <dbReference type="EMBL" id="KAG8644351.1"/>
    </source>
</evidence>